<reference evidence="4 5" key="1">
    <citation type="submission" date="2020-07" db="EMBL/GenBank/DDBJ databases">
        <title>Genomic Encyclopedia of Type Strains, Phase IV (KMG-V): Genome sequencing to study the core and pangenomes of soil and plant-associated prokaryotes.</title>
        <authorList>
            <person name="Whitman W."/>
        </authorList>
    </citation>
    <scope>NUCLEOTIDE SEQUENCE [LARGE SCALE GENOMIC DNA]</scope>
    <source>
        <strain evidence="4 5">RH2WT43</strain>
    </source>
</reference>
<feature type="signal peptide" evidence="2">
    <location>
        <begin position="1"/>
        <end position="19"/>
    </location>
</feature>
<keyword evidence="5" id="KW-1185">Reference proteome</keyword>
<accession>A0A839F193</accession>
<feature type="chain" id="PRO_5032483492" evidence="2">
    <location>
        <begin position="20"/>
        <end position="153"/>
    </location>
</feature>
<dbReference type="Proteomes" id="UP000550401">
    <property type="component" value="Unassembled WGS sequence"/>
</dbReference>
<dbReference type="InterPro" id="IPR011008">
    <property type="entry name" value="Dimeric_a/b-barrel"/>
</dbReference>
<dbReference type="Pfam" id="PF03795">
    <property type="entry name" value="YCII"/>
    <property type="match status" value="1"/>
</dbReference>
<keyword evidence="2" id="KW-0732">Signal</keyword>
<gene>
    <name evidence="4" type="ORF">FHW12_001081</name>
</gene>
<evidence type="ECO:0000256" key="2">
    <source>
        <dbReference type="SAM" id="SignalP"/>
    </source>
</evidence>
<sequence>MRSIVLGLLLVLSTTPVDAADAPKAAEPVADPTLAKQLGADERGMRHYILAILKTGPKRMPDGKARDEMFAGHFANITRLADAGKLAVAGPFGDKTDWRGMFVFAVQTPEEAAELVATDPVIASGEMVAEYHRLYASAALMSVYATHLRIAPK</sequence>
<dbReference type="Gene3D" id="3.30.70.1060">
    <property type="entry name" value="Dimeric alpha+beta barrel"/>
    <property type="match status" value="1"/>
</dbReference>
<proteinExistence type="inferred from homology"/>
<dbReference type="RefSeq" id="WP_182529929.1">
    <property type="nucleotide sequence ID" value="NZ_JACGXL010000001.1"/>
</dbReference>
<protein>
    <submittedName>
        <fullName evidence="4">Uncharacterized protein YciI</fullName>
    </submittedName>
</protein>
<name>A0A839F193_9GAMM</name>
<dbReference type="InterPro" id="IPR005545">
    <property type="entry name" value="YCII"/>
</dbReference>
<dbReference type="EMBL" id="JACGXL010000001">
    <property type="protein sequence ID" value="MBA8886890.1"/>
    <property type="molecule type" value="Genomic_DNA"/>
</dbReference>
<evidence type="ECO:0000259" key="3">
    <source>
        <dbReference type="Pfam" id="PF03795"/>
    </source>
</evidence>
<evidence type="ECO:0000313" key="5">
    <source>
        <dbReference type="Proteomes" id="UP000550401"/>
    </source>
</evidence>
<evidence type="ECO:0000256" key="1">
    <source>
        <dbReference type="ARBA" id="ARBA00007689"/>
    </source>
</evidence>
<dbReference type="AlphaFoldDB" id="A0A839F193"/>
<comment type="caution">
    <text evidence="4">The sequence shown here is derived from an EMBL/GenBank/DDBJ whole genome shotgun (WGS) entry which is preliminary data.</text>
</comment>
<organism evidence="4 5">
    <name type="scientific">Dokdonella fugitiva</name>
    <dbReference type="NCBI Taxonomy" id="328517"/>
    <lineage>
        <taxon>Bacteria</taxon>
        <taxon>Pseudomonadati</taxon>
        <taxon>Pseudomonadota</taxon>
        <taxon>Gammaproteobacteria</taxon>
        <taxon>Lysobacterales</taxon>
        <taxon>Rhodanobacteraceae</taxon>
        <taxon>Dokdonella</taxon>
    </lineage>
</organism>
<evidence type="ECO:0000313" key="4">
    <source>
        <dbReference type="EMBL" id="MBA8886890.1"/>
    </source>
</evidence>
<feature type="domain" description="YCII-related" evidence="3">
    <location>
        <begin position="57"/>
        <end position="126"/>
    </location>
</feature>
<comment type="similarity">
    <text evidence="1">Belongs to the YciI family.</text>
</comment>
<dbReference type="SUPFAM" id="SSF54909">
    <property type="entry name" value="Dimeric alpha+beta barrel"/>
    <property type="match status" value="1"/>
</dbReference>